<accession>A0A5E7CZ01</accession>
<evidence type="ECO:0000313" key="1">
    <source>
        <dbReference type="EMBL" id="VVO00754.1"/>
    </source>
</evidence>
<dbReference type="AlphaFoldDB" id="A0A5E7CZ01"/>
<dbReference type="Gene3D" id="2.180.10.10">
    <property type="entry name" value="RHS repeat-associated core"/>
    <property type="match status" value="1"/>
</dbReference>
<sequence length="950" mass="105985">MLARTPILHRRTPTLTVTDPRGLTVRSVGYCRIAQGGPAEARVNRTAHDPAGRAIAQWDPRLFSDASAPANLTAVYSPSGKVLSSTSVDAGWRVSLLGEADQRVHSWDGRGSQRRLEYDTLLRPQAVFEQAKGELSFCSERYGYGGADPGFADRNQCGQLIRHDDPAGTGVFDEFGLMGQLLEQTQHFLHQPDSLDWPEELLERNKLLEPGAGATTRSRFNPLGDVLEQTDAKGNRQSFSQTVGGQLRESHLQLKGQQKPQLLISAIQYNAHGQTEGETAGNGVTTTLEYRPEDGRLIRLQARRSDGGTLQDLNYCYDPVGNVLSIEDKAQPIRYFANQRIDPISRYVYDSLYQLIEATGWEAGGPNKGPHFSGFDDPAPRANYRQTYRYDEGGNLLKLTHDGPQHHGRTLTAARHSNRCLPEQNGGPPSEAEIAAAFDANGNLLKLQPGQVLSWDLRNQLKEVRPVARDSGLNDRERYSYGADGMRRRKVHSTQTNARTLNAEVRYLPGLEIRSHSGTGEVLHVIVAQAGRSSVRVLHWETEPPKGIANNQLRYSVADHLGSCTLELDSEGEVISHECYHPFGSTAWFAGRGEVEASYKTVRYSGKERDATGLYYYGFRYYVPWLQRWSSPDPAGYVTGANLYRFVGNSPVTYKDVQGLVGININHLSESQRQAIEIDGPQLSPSRMMYLSNYGVEPSNIVRRVDQGTYDSLEHAHLANIITKALLPYGSDNQRLDLWRSPLNNMGELQSVRRVSLEQRMPVILEYGVGNCKEHADIAFHLLASTQTREPVFRVRAQGADHGFVVIGDKRTLSENKLVVVDPWPTFPMAHTVRAGAFKIGETASVASANADPRYQLGDDTLLRNSRYFFPDVSVDDVTSIDRFNSINTMPNSYMQWFSIKDSRRGMDYKGVRGEGGFNRLPEAYVMDRLNRYSNYVEVGRRAAMQSSAQ</sequence>
<evidence type="ECO:0000313" key="2">
    <source>
        <dbReference type="Proteomes" id="UP000379480"/>
    </source>
</evidence>
<dbReference type="PANTHER" id="PTHR32305:SF15">
    <property type="entry name" value="PROTEIN RHSA-RELATED"/>
    <property type="match status" value="1"/>
</dbReference>
<dbReference type="Proteomes" id="UP000379480">
    <property type="component" value="Unassembled WGS sequence"/>
</dbReference>
<dbReference type="OrthoDB" id="7056038at2"/>
<dbReference type="EMBL" id="CABVHY010000011">
    <property type="protein sequence ID" value="VVO00754.1"/>
    <property type="molecule type" value="Genomic_DNA"/>
</dbReference>
<dbReference type="PANTHER" id="PTHR32305">
    <property type="match status" value="1"/>
</dbReference>
<gene>
    <name evidence="1" type="ORF">PS723_02622</name>
</gene>
<organism evidence="1 2">
    <name type="scientific">Pseudomonas fluorescens</name>
    <dbReference type="NCBI Taxonomy" id="294"/>
    <lineage>
        <taxon>Bacteria</taxon>
        <taxon>Pseudomonadati</taxon>
        <taxon>Pseudomonadota</taxon>
        <taxon>Gammaproteobacteria</taxon>
        <taxon>Pseudomonadales</taxon>
        <taxon>Pseudomonadaceae</taxon>
        <taxon>Pseudomonas</taxon>
    </lineage>
</organism>
<dbReference type="InterPro" id="IPR050708">
    <property type="entry name" value="T6SS_VgrG/RHS"/>
</dbReference>
<dbReference type="RefSeq" id="WP_150804071.1">
    <property type="nucleotide sequence ID" value="NZ_CABVHY010000011.1"/>
</dbReference>
<reference evidence="1 2" key="1">
    <citation type="submission" date="2019-09" db="EMBL/GenBank/DDBJ databases">
        <authorList>
            <person name="Chandra G."/>
            <person name="Truman W A."/>
        </authorList>
    </citation>
    <scope>NUCLEOTIDE SEQUENCE [LARGE SCALE GENOMIC DNA]</scope>
    <source>
        <strain evidence="1">PS723</strain>
    </source>
</reference>
<protein>
    <submittedName>
        <fullName evidence="1">Uncharacterized protein</fullName>
    </submittedName>
</protein>
<dbReference type="InterPro" id="IPR022385">
    <property type="entry name" value="Rhs_assc_core"/>
</dbReference>
<dbReference type="NCBIfam" id="TIGR03696">
    <property type="entry name" value="Rhs_assc_core"/>
    <property type="match status" value="1"/>
</dbReference>
<proteinExistence type="predicted"/>
<name>A0A5E7CZ01_PSEFL</name>